<dbReference type="InterPro" id="IPR013783">
    <property type="entry name" value="Ig-like_fold"/>
</dbReference>
<dbReference type="InterPro" id="IPR002035">
    <property type="entry name" value="VWF_A"/>
</dbReference>
<dbReference type="AlphaFoldDB" id="A0A3S1ASP2"/>
<evidence type="ECO:0000313" key="6">
    <source>
        <dbReference type="Proteomes" id="UP000271624"/>
    </source>
</evidence>
<name>A0A3S1ASP2_9CYAN</name>
<dbReference type="PROSITE" id="PS50234">
    <property type="entry name" value="VWFA"/>
    <property type="match status" value="1"/>
</dbReference>
<dbReference type="EMBL" id="RSCL01000003">
    <property type="protein sequence ID" value="RUT08402.1"/>
    <property type="molecule type" value="Genomic_DNA"/>
</dbReference>
<feature type="domain" description="VWFA" evidence="4">
    <location>
        <begin position="356"/>
        <end position="535"/>
    </location>
</feature>
<comment type="caution">
    <text evidence="5">The sequence shown here is derived from an EMBL/GenBank/DDBJ whole genome shotgun (WGS) entry which is preliminary data.</text>
</comment>
<reference evidence="5" key="1">
    <citation type="submission" date="2018-12" db="EMBL/GenBank/DDBJ databases">
        <authorList>
            <person name="Will S."/>
            <person name="Neumann-Schaal M."/>
            <person name="Henke P."/>
        </authorList>
    </citation>
    <scope>NUCLEOTIDE SEQUENCE</scope>
    <source>
        <strain evidence="5">PCC 7102</strain>
    </source>
</reference>
<evidence type="ECO:0000313" key="5">
    <source>
        <dbReference type="EMBL" id="RUT08402.1"/>
    </source>
</evidence>
<organism evidence="5 6">
    <name type="scientific">Dulcicalothrix desertica PCC 7102</name>
    <dbReference type="NCBI Taxonomy" id="232991"/>
    <lineage>
        <taxon>Bacteria</taxon>
        <taxon>Bacillati</taxon>
        <taxon>Cyanobacteriota</taxon>
        <taxon>Cyanophyceae</taxon>
        <taxon>Nostocales</taxon>
        <taxon>Calotrichaceae</taxon>
        <taxon>Dulcicalothrix</taxon>
    </lineage>
</organism>
<dbReference type="OrthoDB" id="518237at2"/>
<protein>
    <recommendedName>
        <fullName evidence="4">VWFA domain-containing protein</fullName>
    </recommendedName>
</protein>
<proteinExistence type="predicted"/>
<dbReference type="SUPFAM" id="SSF117074">
    <property type="entry name" value="Hypothetical protein PA1324"/>
    <property type="match status" value="1"/>
</dbReference>
<dbReference type="CDD" id="cd00198">
    <property type="entry name" value="vWFA"/>
    <property type="match status" value="1"/>
</dbReference>
<dbReference type="Proteomes" id="UP000271624">
    <property type="component" value="Unassembled WGS sequence"/>
</dbReference>
<keyword evidence="3" id="KW-0732">Signal</keyword>
<dbReference type="Gene3D" id="2.60.40.10">
    <property type="entry name" value="Immunoglobulins"/>
    <property type="match status" value="1"/>
</dbReference>
<accession>A0A3S1ASP2</accession>
<dbReference type="Gene3D" id="3.40.50.410">
    <property type="entry name" value="von Willebrand factor, type A domain"/>
    <property type="match status" value="1"/>
</dbReference>
<evidence type="ECO:0000259" key="4">
    <source>
        <dbReference type="PROSITE" id="PS50234"/>
    </source>
</evidence>
<evidence type="ECO:0000256" key="3">
    <source>
        <dbReference type="ARBA" id="ARBA00022729"/>
    </source>
</evidence>
<comment type="subcellular location">
    <subcellularLocation>
        <location evidence="1">Secreted</location>
    </subcellularLocation>
</comment>
<dbReference type="SUPFAM" id="SSF53300">
    <property type="entry name" value="vWA-like"/>
    <property type="match status" value="1"/>
</dbReference>
<dbReference type="GO" id="GO:0005576">
    <property type="term" value="C:extracellular region"/>
    <property type="evidence" value="ECO:0007669"/>
    <property type="project" value="UniProtKB-SubCell"/>
</dbReference>
<dbReference type="InterPro" id="IPR036465">
    <property type="entry name" value="vWFA_dom_sf"/>
</dbReference>
<keyword evidence="2" id="KW-0964">Secreted</keyword>
<dbReference type="Pfam" id="PF17210">
    <property type="entry name" value="SdrD_B"/>
    <property type="match status" value="1"/>
</dbReference>
<dbReference type="SMART" id="SM00327">
    <property type="entry name" value="VWA"/>
    <property type="match status" value="1"/>
</dbReference>
<dbReference type="InterPro" id="IPR033764">
    <property type="entry name" value="Sdr_B"/>
</dbReference>
<reference evidence="5" key="2">
    <citation type="journal article" date="2019" name="Genome Biol. Evol.">
        <title>Day and night: Metabolic profiles and evolutionary relationships of six axenic non-marine cyanobacteria.</title>
        <authorList>
            <person name="Will S.E."/>
            <person name="Henke P."/>
            <person name="Boedeker C."/>
            <person name="Huang S."/>
            <person name="Brinkmann H."/>
            <person name="Rohde M."/>
            <person name="Jarek M."/>
            <person name="Friedl T."/>
            <person name="Seufert S."/>
            <person name="Schumacher M."/>
            <person name="Overmann J."/>
            <person name="Neumann-Schaal M."/>
            <person name="Petersen J."/>
        </authorList>
    </citation>
    <scope>NUCLEOTIDE SEQUENCE [LARGE SCALE GENOMIC DNA]</scope>
    <source>
        <strain evidence="5">PCC 7102</strain>
    </source>
</reference>
<keyword evidence="6" id="KW-1185">Reference proteome</keyword>
<gene>
    <name evidence="5" type="ORF">DSM106972_015700</name>
</gene>
<dbReference type="RefSeq" id="WP_127080207.1">
    <property type="nucleotide sequence ID" value="NZ_RSCL01000003.1"/>
</dbReference>
<evidence type="ECO:0000256" key="1">
    <source>
        <dbReference type="ARBA" id="ARBA00004613"/>
    </source>
</evidence>
<evidence type="ECO:0000256" key="2">
    <source>
        <dbReference type="ARBA" id="ARBA00022525"/>
    </source>
</evidence>
<sequence length="661" mass="68470">MMSTPSFSAAVIAEGTVNINNGGDFDGNPIDTTDDAFIYAGSGLTFNFNNGPILPVQRNAAGIPLLDATGRQILVDNAVTVAAGFNTLNTPNNPYSGLVPPKVVNKQTVDVPSFATIKQQLTNLIPSSSTTISFNPYSNPINSLSDWNALFPGGGTATNPVVVRVSGWGLNIPDGVNIENTIIIVDNGDINFNGNSQKLKNVALIAANGSINLGNVQATDVTVLAERSINMNGGASFSGQSLLANGDSNGLNFNGTTSTTDKDLLTVISQGRINFNASSKVRAEFLSVGDFSYNANAELVGSIKTKSNVFFNSQATVTGIATTQPQPTGEIAGLVWNDFNANGVKDSALIQGASPDVVFVIDVSGSTSSSFGGTPVGDVNGDRAANTILDAEIAGFIALNQQLIKQGLGQTARVSLVRFDSTASVVDLNPGLSGLQLTTNPSADNNNNGTLDVEEALKSLRILGGTNFEAALQASESVFTNLGTPAGNGNLVFLSDGFNGGGTFTDEVTRLRARGVNLSAFGVGTGASLTQLQQIDPNAIRFNNTDQILNTFSGISGGKNTLEPGLAGVSVYLDLNNNGVFDPDEPNQITSTDNASTSNIDETGFYRFSGVSAGSYTVRQVVPSGFTQTFPNAGSGTNVTLTPGQVVEGINFGAHNPSITF</sequence>